<sequence length="884" mass="99686">MILTPKRLNVAPCPYWILGAYDVIGARNTPFRLNHNRFMLNRIGHQCQSLIRLPFPSLSPATLILTKSSSLLSAESLELEPSTTSPAANGSFPSGILSLFKVLGSSGVKLLGVKHRFKTLVSDLNSTQVDEIIDQLRNDDPDSAVELFELLKNEYGFKHSRVSQLVIAHVLASQRRLKLLRSNFMQMLQEEGSGSSSSLCELLSVNFKDWKSNAIVWDILAFAYSRSNMVHDALCIIAKMKDFNIQPSILTYNSLLHNLRHSDSMWDVYNDIKESGIQETKQTNSILVDGLCKQSLMQEAITLLHVKDSSPHVASFNTVMSSFSKMGFVDIAQSIFCLMLKFGVKPDAYSYNILINGLCIVGSIQDALKLTNDMVKHGVNPDSITYNTLAKGFHVLGKINGASKMIQETLSKGLKNPNSITYTLLICGNCQEGKVDESINLKNEMVSYGCKLNFISYSVLVSSLCKIGRVDEALCLLYEMEIDGLKPDVVMYSIIIHGFCKQGEIQKAIQVYMEMSNNRIFPNVFTHRAVLLGICGRGSVFEARKHFDMLISSDDIDIQDIVLYNIMINKYAKLGMNRESKQLFDQIIEKGIDPTIVTFNSLIYGFCKARDLIGAMRSFHNIEDHGLVPNAITYTTLMNFFCEEGNMQKVFDMKKEMEDNGVDPTHVTYTVIIKSLCKQKKLQESLLQLDHMFSNGISPDEVTYNILIQSLCKAREIEKAFELHDEMMSHNLKPDAVTYNILMNGLCVYGDLHDADKLFLYLREHDFELKKAAYTILIKAHCVKGDVDRAMEVFSEMVEMGFEVSVRDYSGVINRLCKRCLTYEAKGFLRMMFNNGVFPDIRVYTVMIYAFHVVGDVYSIHELLPNMVKCGIDSYVSMGLQNHI</sequence>
<comment type="caution">
    <text evidence="4">The sequence shown here is derived from an EMBL/GenBank/DDBJ whole genome shotgun (WGS) entry which is preliminary data.</text>
</comment>
<keyword evidence="5" id="KW-1185">Reference proteome</keyword>
<dbReference type="Pfam" id="PF13812">
    <property type="entry name" value="PPR_3"/>
    <property type="match status" value="1"/>
</dbReference>
<proteinExistence type="inferred from homology"/>
<organism evidence="4 5">
    <name type="scientific">Lactuca sativa</name>
    <name type="common">Garden lettuce</name>
    <dbReference type="NCBI Taxonomy" id="4236"/>
    <lineage>
        <taxon>Eukaryota</taxon>
        <taxon>Viridiplantae</taxon>
        <taxon>Streptophyta</taxon>
        <taxon>Embryophyta</taxon>
        <taxon>Tracheophyta</taxon>
        <taxon>Spermatophyta</taxon>
        <taxon>Magnoliopsida</taxon>
        <taxon>eudicotyledons</taxon>
        <taxon>Gunneridae</taxon>
        <taxon>Pentapetalae</taxon>
        <taxon>asterids</taxon>
        <taxon>campanulids</taxon>
        <taxon>Asterales</taxon>
        <taxon>Asteraceae</taxon>
        <taxon>Cichorioideae</taxon>
        <taxon>Cichorieae</taxon>
        <taxon>Lactucinae</taxon>
        <taxon>Lactuca</taxon>
    </lineage>
</organism>
<dbReference type="AlphaFoldDB" id="A0A9R1X6B5"/>
<dbReference type="InterPro" id="IPR002885">
    <property type="entry name" value="PPR_rpt"/>
</dbReference>
<evidence type="ECO:0000313" key="5">
    <source>
        <dbReference type="Proteomes" id="UP000235145"/>
    </source>
</evidence>
<evidence type="ECO:0000313" key="4">
    <source>
        <dbReference type="EMBL" id="KAJ0200976.1"/>
    </source>
</evidence>
<evidence type="ECO:0000256" key="3">
    <source>
        <dbReference type="PROSITE-ProRule" id="PRU00708"/>
    </source>
</evidence>
<dbReference type="Proteomes" id="UP000235145">
    <property type="component" value="Unassembled WGS sequence"/>
</dbReference>
<feature type="repeat" description="PPR" evidence="3">
    <location>
        <begin position="347"/>
        <end position="381"/>
    </location>
</feature>
<dbReference type="NCBIfam" id="TIGR00756">
    <property type="entry name" value="PPR"/>
    <property type="match status" value="12"/>
</dbReference>
<feature type="repeat" description="PPR" evidence="3">
    <location>
        <begin position="630"/>
        <end position="664"/>
    </location>
</feature>
<dbReference type="Gene3D" id="1.25.40.10">
    <property type="entry name" value="Tetratricopeptide repeat domain"/>
    <property type="match status" value="7"/>
</dbReference>
<feature type="repeat" description="PPR" evidence="3">
    <location>
        <begin position="770"/>
        <end position="804"/>
    </location>
</feature>
<evidence type="ECO:0000256" key="1">
    <source>
        <dbReference type="ARBA" id="ARBA00007626"/>
    </source>
</evidence>
<reference evidence="4 5" key="1">
    <citation type="journal article" date="2017" name="Nat. Commun.">
        <title>Genome assembly with in vitro proximity ligation data and whole-genome triplication in lettuce.</title>
        <authorList>
            <person name="Reyes-Chin-Wo S."/>
            <person name="Wang Z."/>
            <person name="Yang X."/>
            <person name="Kozik A."/>
            <person name="Arikit S."/>
            <person name="Song C."/>
            <person name="Xia L."/>
            <person name="Froenicke L."/>
            <person name="Lavelle D.O."/>
            <person name="Truco M.J."/>
            <person name="Xia R."/>
            <person name="Zhu S."/>
            <person name="Xu C."/>
            <person name="Xu H."/>
            <person name="Xu X."/>
            <person name="Cox K."/>
            <person name="Korf I."/>
            <person name="Meyers B.C."/>
            <person name="Michelmore R.W."/>
        </authorList>
    </citation>
    <scope>NUCLEOTIDE SEQUENCE [LARGE SCALE GENOMIC DNA]</scope>
    <source>
        <strain evidence="5">cv. Salinas</strain>
        <tissue evidence="4">Seedlings</tissue>
    </source>
</reference>
<feature type="repeat" description="PPR" evidence="3">
    <location>
        <begin position="595"/>
        <end position="629"/>
    </location>
</feature>
<dbReference type="InterPro" id="IPR051114">
    <property type="entry name" value="Mito_RNA_Proc_CCM1"/>
</dbReference>
<dbReference type="InterPro" id="IPR011990">
    <property type="entry name" value="TPR-like_helical_dom_sf"/>
</dbReference>
<dbReference type="Pfam" id="PF01535">
    <property type="entry name" value="PPR"/>
    <property type="match status" value="1"/>
</dbReference>
<dbReference type="PANTHER" id="PTHR47934:SF9">
    <property type="entry name" value="PENTACOTRIPEPTIDE-REPEAT REGION OF PRORP DOMAIN-CONTAINING PROTEIN"/>
    <property type="match status" value="1"/>
</dbReference>
<comment type="similarity">
    <text evidence="1">Belongs to the PPR family. P subfamily.</text>
</comment>
<dbReference type="EMBL" id="NBSK02000006">
    <property type="protein sequence ID" value="KAJ0200976.1"/>
    <property type="molecule type" value="Genomic_DNA"/>
</dbReference>
<feature type="repeat" description="PPR" evidence="3">
    <location>
        <begin position="700"/>
        <end position="734"/>
    </location>
</feature>
<evidence type="ECO:0008006" key="6">
    <source>
        <dbReference type="Google" id="ProtNLM"/>
    </source>
</evidence>
<name>A0A9R1X6B5_LACSA</name>
<feature type="repeat" description="PPR" evidence="3">
    <location>
        <begin position="418"/>
        <end position="452"/>
    </location>
</feature>
<feature type="repeat" description="PPR" evidence="3">
    <location>
        <begin position="735"/>
        <end position="769"/>
    </location>
</feature>
<protein>
    <recommendedName>
        <fullName evidence="6">Pentacotripeptide-repeat region of PRORP domain-containing protein</fullName>
    </recommendedName>
</protein>
<feature type="repeat" description="PPR" evidence="3">
    <location>
        <begin position="560"/>
        <end position="594"/>
    </location>
</feature>
<evidence type="ECO:0000256" key="2">
    <source>
        <dbReference type="ARBA" id="ARBA00022737"/>
    </source>
</evidence>
<feature type="repeat" description="PPR" evidence="3">
    <location>
        <begin position="312"/>
        <end position="346"/>
    </location>
</feature>
<dbReference type="Pfam" id="PF13041">
    <property type="entry name" value="PPR_2"/>
    <property type="match status" value="7"/>
</dbReference>
<dbReference type="PROSITE" id="PS51375">
    <property type="entry name" value="PPR"/>
    <property type="match status" value="14"/>
</dbReference>
<gene>
    <name evidence="4" type="ORF">LSAT_V11C600311570</name>
</gene>
<accession>A0A9R1X6B5</accession>
<feature type="repeat" description="PPR" evidence="3">
    <location>
        <begin position="453"/>
        <end position="487"/>
    </location>
</feature>
<feature type="repeat" description="PPR" evidence="3">
    <location>
        <begin position="665"/>
        <end position="699"/>
    </location>
</feature>
<dbReference type="SUPFAM" id="SSF81901">
    <property type="entry name" value="HCP-like"/>
    <property type="match status" value="1"/>
</dbReference>
<feature type="repeat" description="PPR" evidence="3">
    <location>
        <begin position="382"/>
        <end position="416"/>
    </location>
</feature>
<feature type="repeat" description="PPR" evidence="3">
    <location>
        <begin position="213"/>
        <end position="247"/>
    </location>
</feature>
<dbReference type="PANTHER" id="PTHR47934">
    <property type="entry name" value="PENTATRICOPEPTIDE REPEAT-CONTAINING PROTEIN PET309, MITOCHONDRIAL"/>
    <property type="match status" value="1"/>
</dbReference>
<feature type="repeat" description="PPR" evidence="3">
    <location>
        <begin position="488"/>
        <end position="522"/>
    </location>
</feature>
<keyword evidence="2" id="KW-0677">Repeat</keyword>